<protein>
    <submittedName>
        <fullName evidence="2">Replication protein</fullName>
    </submittedName>
</protein>
<name>A0ABS6DH59_9ENTR</name>
<dbReference type="RefSeq" id="WP_216375759.1">
    <property type="nucleotide sequence ID" value="NZ_JAGRYT010000022.1"/>
</dbReference>
<dbReference type="EMBL" id="JAGRYU010000019">
    <property type="protein sequence ID" value="MBU4682536.1"/>
    <property type="molecule type" value="Genomic_DNA"/>
</dbReference>
<accession>A0ABS6DH59</accession>
<dbReference type="Pfam" id="PF06992">
    <property type="entry name" value="Phage_lambda_P"/>
    <property type="match status" value="1"/>
</dbReference>
<feature type="compositionally biased region" description="Basic and acidic residues" evidence="1">
    <location>
        <begin position="133"/>
        <end position="142"/>
    </location>
</feature>
<evidence type="ECO:0000313" key="3">
    <source>
        <dbReference type="Proteomes" id="UP000686327"/>
    </source>
</evidence>
<keyword evidence="3" id="KW-1185">Reference proteome</keyword>
<evidence type="ECO:0000313" key="2">
    <source>
        <dbReference type="EMBL" id="MBU4682536.1"/>
    </source>
</evidence>
<dbReference type="InterPro" id="IPR009731">
    <property type="entry name" value="P-like"/>
</dbReference>
<sequence>MISALTDQQLQSAVDACVQRCCAGNQFAPDLAEFMGIVSSDVTNPFGLKVEEVITEWRRYCRTRHQYSCPETFNWKHPVLYHICCTLRSEMIQRNLNDIEIEKRASVHIKAWSDKVRAGGKVPEPKPLLSEKPTGRRTHDGGTGRAEVLAILEKLRHTNRK</sequence>
<comment type="caution">
    <text evidence="2">The sequence shown here is derived from an EMBL/GenBank/DDBJ whole genome shotgun (WGS) entry which is preliminary data.</text>
</comment>
<gene>
    <name evidence="2" type="ORF">KC222_10970</name>
</gene>
<reference evidence="3" key="1">
    <citation type="submission" date="2023-07" db="EMBL/GenBank/DDBJ databases">
        <title>Cedecea davisae an AmpC producer and its therapeutic implications.</title>
        <authorList>
            <person name="Notter J."/>
        </authorList>
    </citation>
    <scope>NUCLEOTIDE SEQUENCE [LARGE SCALE GENOMIC DNA]</scope>
    <source>
        <strain evidence="3">1</strain>
    </source>
</reference>
<organism evidence="2 3">
    <name type="scientific">Cedecea davisae</name>
    <dbReference type="NCBI Taxonomy" id="158484"/>
    <lineage>
        <taxon>Bacteria</taxon>
        <taxon>Pseudomonadati</taxon>
        <taxon>Pseudomonadota</taxon>
        <taxon>Gammaproteobacteria</taxon>
        <taxon>Enterobacterales</taxon>
        <taxon>Enterobacteriaceae</taxon>
        <taxon>Cedecea</taxon>
    </lineage>
</organism>
<proteinExistence type="predicted"/>
<dbReference type="Proteomes" id="UP000686327">
    <property type="component" value="Unassembled WGS sequence"/>
</dbReference>
<feature type="region of interest" description="Disordered" evidence="1">
    <location>
        <begin position="118"/>
        <end position="145"/>
    </location>
</feature>
<evidence type="ECO:0000256" key="1">
    <source>
        <dbReference type="SAM" id="MobiDB-lite"/>
    </source>
</evidence>